<comment type="subcellular location">
    <subcellularLocation>
        <location evidence="1">Cytoplasm</location>
    </subcellularLocation>
</comment>
<name>A0A918XKQ3_9GAMM</name>
<keyword evidence="1" id="KW-0175">Coiled coil</keyword>
<reference evidence="2" key="1">
    <citation type="journal article" date="2014" name="Int. J. Syst. Evol. Microbiol.">
        <title>Complete genome sequence of Corynebacterium casei LMG S-19264T (=DSM 44701T), isolated from a smear-ripened cheese.</title>
        <authorList>
            <consortium name="US DOE Joint Genome Institute (JGI-PGF)"/>
            <person name="Walter F."/>
            <person name="Albersmeier A."/>
            <person name="Kalinowski J."/>
            <person name="Ruckert C."/>
        </authorList>
    </citation>
    <scope>NUCLEOTIDE SEQUENCE</scope>
    <source>
        <strain evidence="2">KCTC 23430</strain>
    </source>
</reference>
<dbReference type="RefSeq" id="WP_189478098.1">
    <property type="nucleotide sequence ID" value="NZ_BMYM01000002.1"/>
</dbReference>
<dbReference type="Pfam" id="PF04380">
    <property type="entry name" value="BMFP"/>
    <property type="match status" value="1"/>
</dbReference>
<evidence type="ECO:0000313" key="3">
    <source>
        <dbReference type="Proteomes" id="UP000644693"/>
    </source>
</evidence>
<dbReference type="InterPro" id="IPR007475">
    <property type="entry name" value="UbiK"/>
</dbReference>
<organism evidence="2 3">
    <name type="scientific">Parahalioglobus pacificus</name>
    <dbReference type="NCBI Taxonomy" id="930806"/>
    <lineage>
        <taxon>Bacteria</taxon>
        <taxon>Pseudomonadati</taxon>
        <taxon>Pseudomonadota</taxon>
        <taxon>Gammaproteobacteria</taxon>
        <taxon>Cellvibrionales</taxon>
        <taxon>Halieaceae</taxon>
        <taxon>Parahalioglobus</taxon>
    </lineage>
</organism>
<evidence type="ECO:0000256" key="1">
    <source>
        <dbReference type="HAMAP-Rule" id="MF_02216"/>
    </source>
</evidence>
<protein>
    <recommendedName>
        <fullName evidence="1">Ubiquinone biosynthesis accessory factor UbiK</fullName>
    </recommendedName>
</protein>
<feature type="coiled-coil region" evidence="1">
    <location>
        <begin position="54"/>
        <end position="81"/>
    </location>
</feature>
<reference evidence="2" key="2">
    <citation type="submission" date="2020-09" db="EMBL/GenBank/DDBJ databases">
        <authorList>
            <person name="Sun Q."/>
            <person name="Kim S."/>
        </authorList>
    </citation>
    <scope>NUCLEOTIDE SEQUENCE</scope>
    <source>
        <strain evidence="2">KCTC 23430</strain>
    </source>
</reference>
<evidence type="ECO:0000313" key="2">
    <source>
        <dbReference type="EMBL" id="GHD36425.1"/>
    </source>
</evidence>
<dbReference type="GO" id="GO:0006744">
    <property type="term" value="P:ubiquinone biosynthetic process"/>
    <property type="evidence" value="ECO:0007669"/>
    <property type="project" value="UniProtKB-UniRule"/>
</dbReference>
<comment type="pathway">
    <text evidence="1">Cofactor biosynthesis; ubiquinone biosynthesis.</text>
</comment>
<dbReference type="PANTHER" id="PTHR38040:SF1">
    <property type="entry name" value="UBIQUINONE BIOSYNTHESIS ACCESSORY FACTOR UBIK"/>
    <property type="match status" value="1"/>
</dbReference>
<sequence length="91" mass="9976">MAIKPPKPPPITDVIEQVNQLVGNSGIREEVDKGVRTLAQSALQKLDVVSREEFDAQTEVLKRTRARVLELEQELDALTQALDAQGTSPAN</sequence>
<dbReference type="HAMAP" id="MF_02216">
    <property type="entry name" value="UbiK"/>
    <property type="match status" value="1"/>
</dbReference>
<proteinExistence type="inferred from homology"/>
<dbReference type="Proteomes" id="UP000644693">
    <property type="component" value="Unassembled WGS sequence"/>
</dbReference>
<comment type="similarity">
    <text evidence="1">Belongs to the UbiK family.</text>
</comment>
<keyword evidence="3" id="KW-1185">Reference proteome</keyword>
<gene>
    <name evidence="1" type="primary">ubiK</name>
    <name evidence="2" type="ORF">GCM10007053_24830</name>
</gene>
<dbReference type="GO" id="GO:0005829">
    <property type="term" value="C:cytosol"/>
    <property type="evidence" value="ECO:0007669"/>
    <property type="project" value="TreeGrafter"/>
</dbReference>
<dbReference type="AlphaFoldDB" id="A0A918XKQ3"/>
<keyword evidence="1" id="KW-0963">Cytoplasm</keyword>
<keyword evidence="1" id="KW-0831">Ubiquinone biosynthesis</keyword>
<comment type="function">
    <text evidence="1">Required for efficient ubiquinone (coenzyme Q) biosynthesis. UbiK is probably an accessory factor of Ubi enzymes and facilitates ubiquinone biosynthesis by acting as an assembly factor, a targeting factor, or both.</text>
</comment>
<comment type="caution">
    <text evidence="2">The sequence shown here is derived from an EMBL/GenBank/DDBJ whole genome shotgun (WGS) entry which is preliminary data.</text>
</comment>
<dbReference type="EMBL" id="BMYM01000002">
    <property type="protein sequence ID" value="GHD36425.1"/>
    <property type="molecule type" value="Genomic_DNA"/>
</dbReference>
<dbReference type="PANTHER" id="PTHR38040">
    <property type="entry name" value="UBIQUINONE BIOSYNTHESIS ACCESSORY FACTOR UBIK"/>
    <property type="match status" value="1"/>
</dbReference>
<accession>A0A918XKQ3</accession>